<reference evidence="2 3" key="1">
    <citation type="submission" date="2016-09" db="EMBL/GenBank/DDBJ databases">
        <title>Genome Sequence of the Lactobacillus fermentum strain NCC2970 (CNCM I-5068).</title>
        <authorList>
            <person name="Barretto C."/>
            <person name="Ngom-Bru C."/>
            <person name="Genevaz A."/>
            <person name="Fournier C."/>
            <person name="Moine D."/>
            <person name="Kassam M."/>
            <person name="Iltis A."/>
            <person name="Sagory-Zalkind P."/>
            <person name="Faucherand G."/>
            <person name="Descombes P."/>
            <person name="Duboux S."/>
        </authorList>
    </citation>
    <scope>NUCLEOTIDE SEQUENCE [LARGE SCALE GENOMIC DNA]</scope>
    <source>
        <strain evidence="2 3">NCC2970</strain>
    </source>
</reference>
<accession>A0A1D7ZX54</accession>
<evidence type="ECO:0000313" key="2">
    <source>
        <dbReference type="EMBL" id="AOR74440.1"/>
    </source>
</evidence>
<name>A0A1D7ZX54_LIMFE</name>
<gene>
    <name evidence="2" type="ORF">LACFE_CDS0983</name>
</gene>
<proteinExistence type="predicted"/>
<dbReference type="InterPro" id="IPR007074">
    <property type="entry name" value="LicD/FKTN/FKRP_NTP_transf"/>
</dbReference>
<sequence>MLSELRIEGLKGMEKGTLLTRKQIQHELCLMLEKIDKFLEQNNIRYSIMSGTMLGAVRHRGFIPWDDDTDIGILRADYDRLVKILKDQNEISGNLSGIGFEINSNDFWPFIKIINKDILVKEDGISRKENLWVDIFAFDEMPTKFLDFRFKEHVFLRKILMHKSIADGFHSDGFHSNCNKGLKKNVWLLLEKFVDRVEKFVDREKLTRLYIDRCTKYNFRKNDLVNDWTWGGRTTSTVSRTLFDDLTEYQFEDVVVKGFRDYDTYLKRIYGNYMELPPEDQRVNHNVVAWKVKNSEE</sequence>
<feature type="domain" description="LicD/FKTN/FKRP nucleotidyltransferase" evidence="1">
    <location>
        <begin position="40"/>
        <end position="271"/>
    </location>
</feature>
<dbReference type="PANTHER" id="PTHR43404:SF2">
    <property type="entry name" value="LIPOPOLYSACCHARIDE CHOLINEPHOSPHOTRANSFERASE LICD"/>
    <property type="match status" value="1"/>
</dbReference>
<dbReference type="Pfam" id="PF04991">
    <property type="entry name" value="LicD"/>
    <property type="match status" value="1"/>
</dbReference>
<dbReference type="PANTHER" id="PTHR43404">
    <property type="entry name" value="LIPOPOLYSACCHARIDE CHOLINEPHOSPHOTRANSFERASE LICD"/>
    <property type="match status" value="1"/>
</dbReference>
<evidence type="ECO:0000313" key="3">
    <source>
        <dbReference type="Proteomes" id="UP000094714"/>
    </source>
</evidence>
<dbReference type="AlphaFoldDB" id="A0A1D7ZX54"/>
<dbReference type="InterPro" id="IPR052942">
    <property type="entry name" value="LPS_cholinephosphotransferase"/>
</dbReference>
<evidence type="ECO:0000259" key="1">
    <source>
        <dbReference type="Pfam" id="PF04991"/>
    </source>
</evidence>
<organism evidence="2 3">
    <name type="scientific">Limosilactobacillus fermentum</name>
    <name type="common">Lactobacillus fermentum</name>
    <dbReference type="NCBI Taxonomy" id="1613"/>
    <lineage>
        <taxon>Bacteria</taxon>
        <taxon>Bacillati</taxon>
        <taxon>Bacillota</taxon>
        <taxon>Bacilli</taxon>
        <taxon>Lactobacillales</taxon>
        <taxon>Lactobacillaceae</taxon>
        <taxon>Limosilactobacillus</taxon>
    </lineage>
</organism>
<dbReference type="Proteomes" id="UP000094714">
    <property type="component" value="Chromosome"/>
</dbReference>
<protein>
    <recommendedName>
        <fullName evidence="1">LicD/FKTN/FKRP nucleotidyltransferase domain-containing protein</fullName>
    </recommendedName>
</protein>
<dbReference type="GO" id="GO:0009100">
    <property type="term" value="P:glycoprotein metabolic process"/>
    <property type="evidence" value="ECO:0007669"/>
    <property type="project" value="UniProtKB-ARBA"/>
</dbReference>
<dbReference type="EMBL" id="CP017151">
    <property type="protein sequence ID" value="AOR74440.1"/>
    <property type="molecule type" value="Genomic_DNA"/>
</dbReference>